<feature type="domain" description="BPTI/Kunitz inhibitor" evidence="16">
    <location>
        <begin position="2665"/>
        <end position="2715"/>
    </location>
</feature>
<dbReference type="InterPro" id="IPR050525">
    <property type="entry name" value="ECM_Assembly_Org"/>
</dbReference>
<dbReference type="CDD" id="cd22630">
    <property type="entry name" value="Kunitz_collagen_alpha6_VI"/>
    <property type="match status" value="1"/>
</dbReference>
<protein>
    <recommendedName>
        <fullName evidence="19">Collagen type VI alpha 6 chain</fullName>
    </recommendedName>
</protein>
<feature type="domain" description="VWFA" evidence="15">
    <location>
        <begin position="1605"/>
        <end position="1798"/>
    </location>
</feature>
<feature type="compositionally biased region" description="Low complexity" evidence="13">
    <location>
        <begin position="2080"/>
        <end position="2104"/>
    </location>
</feature>
<feature type="domain" description="VWFA" evidence="15">
    <location>
        <begin position="37"/>
        <end position="211"/>
    </location>
</feature>
<evidence type="ECO:0000256" key="3">
    <source>
        <dbReference type="ARBA" id="ARBA00022530"/>
    </source>
</evidence>
<dbReference type="SUPFAM" id="SSF57362">
    <property type="entry name" value="BPTI-like"/>
    <property type="match status" value="1"/>
</dbReference>
<accession>A0A401S363</accession>
<dbReference type="InterPro" id="IPR020901">
    <property type="entry name" value="Prtase_inh_Kunz-CS"/>
</dbReference>
<evidence type="ECO:0000256" key="6">
    <source>
        <dbReference type="ARBA" id="ARBA00022889"/>
    </source>
</evidence>
<gene>
    <name evidence="17" type="ORF">chiPu_0003249</name>
</gene>
<evidence type="ECO:0008006" key="19">
    <source>
        <dbReference type="Google" id="ProtNLM"/>
    </source>
</evidence>
<dbReference type="OMA" id="RTCCNMY"/>
<dbReference type="PANTHER" id="PTHR24020">
    <property type="entry name" value="COLLAGEN ALPHA"/>
    <property type="match status" value="1"/>
</dbReference>
<evidence type="ECO:0000259" key="15">
    <source>
        <dbReference type="PROSITE" id="PS50234"/>
    </source>
</evidence>
<dbReference type="PRINTS" id="PR00453">
    <property type="entry name" value="VWFADOMAIN"/>
</dbReference>
<keyword evidence="18" id="KW-1185">Reference proteome</keyword>
<evidence type="ECO:0000256" key="14">
    <source>
        <dbReference type="SAM" id="SignalP"/>
    </source>
</evidence>
<evidence type="ECO:0000256" key="4">
    <source>
        <dbReference type="ARBA" id="ARBA00022729"/>
    </source>
</evidence>
<comment type="caution">
    <text evidence="17">The sequence shown here is derived from an EMBL/GenBank/DDBJ whole genome shotgun (WGS) entry which is preliminary data.</text>
</comment>
<dbReference type="OrthoDB" id="6132182at2759"/>
<feature type="domain" description="VWFA" evidence="15">
    <location>
        <begin position="438"/>
        <end position="620"/>
    </location>
</feature>
<feature type="compositionally biased region" description="Low complexity" evidence="13">
    <location>
        <begin position="1849"/>
        <end position="1859"/>
    </location>
</feature>
<dbReference type="FunFam" id="3.40.50.410:FF:000004">
    <property type="entry name" value="collagen alpha-6(VI) chain"/>
    <property type="match status" value="6"/>
</dbReference>
<dbReference type="STRING" id="137246.A0A401S363"/>
<dbReference type="InterPro" id="IPR002035">
    <property type="entry name" value="VWF_A"/>
</dbReference>
<keyword evidence="10" id="KW-0379">Hydroxylation</keyword>
<keyword evidence="9" id="KW-0325">Glycoprotein</keyword>
<dbReference type="PANTHER" id="PTHR24020:SF86">
    <property type="entry name" value="COLLAGEN, TYPE VI, ALPHA 4"/>
    <property type="match status" value="1"/>
</dbReference>
<dbReference type="Gene3D" id="4.10.410.10">
    <property type="entry name" value="Pancreatic trypsin inhibitor Kunitz domain"/>
    <property type="match status" value="1"/>
</dbReference>
<feature type="domain" description="VWFA" evidence="15">
    <location>
        <begin position="853"/>
        <end position="1023"/>
    </location>
</feature>
<dbReference type="PRINTS" id="PR00759">
    <property type="entry name" value="BASICPTASE"/>
</dbReference>
<dbReference type="Gene3D" id="3.40.50.410">
    <property type="entry name" value="von Willebrand factor, type A domain"/>
    <property type="match status" value="10"/>
</dbReference>
<dbReference type="PROSITE" id="PS50279">
    <property type="entry name" value="BPTI_KUNITZ_2"/>
    <property type="match status" value="1"/>
</dbReference>
<evidence type="ECO:0000256" key="2">
    <source>
        <dbReference type="ARBA" id="ARBA00022525"/>
    </source>
</evidence>
<dbReference type="Proteomes" id="UP000287033">
    <property type="component" value="Unassembled WGS sequence"/>
</dbReference>
<evidence type="ECO:0000256" key="8">
    <source>
        <dbReference type="ARBA" id="ARBA00023157"/>
    </source>
</evidence>
<dbReference type="Pfam" id="PF00014">
    <property type="entry name" value="Kunitz_BPTI"/>
    <property type="match status" value="1"/>
</dbReference>
<dbReference type="FunFam" id="3.40.50.410:FF:000016">
    <property type="entry name" value="Collagen type VI alpha 3 chain"/>
    <property type="match status" value="1"/>
</dbReference>
<dbReference type="CDD" id="cd01450">
    <property type="entry name" value="vWFA_subfamily_ECM"/>
    <property type="match status" value="3"/>
</dbReference>
<sequence length="2719" mass="298540">MSFNMAQFEVILIGFLFTSLTSTVAQQPACSESSLADIVFLVDGSWSIGIQNFKTIQEFLYTLVNGFDVGLDKVRIGLIQYSGTPRTEFFLNSYSDKNEILQYLQQLPYKGGGTRTGLGLKFMLNKHFVESAGSRASMGVPQVAIVITDGQSQDSVGLPAKALRDRGVTVYAIGIKDAVEKELEEIASKPASNYVYNVADFAALRGISQAVIQFVCTRVEEVTRNLSQVSQVSPACRKATLADIVLVVDGSTSVSDENFEEVREFLNTFVNGLDIAENKVRIGLVQYSDDPKTEFLLNQYSSKSDVLNYLQRLQQKRGRTDTRRTLEFLQNQHFVPAAGSRAAENVQQIVILVTDGDSITEVDDAANRLRNSGVTIYVIGINIQGKKEFQDISSRPVQRYAYYVANFLGMKEISNKILESVCKTVEAHIQAFAVNYADIVFLVDGSQNMGAAGFQQIRSFIFRIVTQLDVGADKYRIGLAQYDNNARTEFLLNTYITKIQVANYIRSDRSFAFQGGPGLAMGRAIDFLRRTFFRESAGSRKGEGVPQIVIMITSASSQDDITLPARALKKEGVKVISVGVRQSVLIDLQRVAFQPNFPFVFQISALDAVIQSSDKISNAIRQLVRREFRYREMRRPPVCQSATVADIVFLVDQSDSIGAVNFQLLRVFLHNMINALEVEAESVHIGLAQYSTIASEDFNLKMYRRKSDILDHIKSIRYSGGGRNTGIAIDFVRKNYFTEQAGSRARKGIPQILIVITSGESQDAVKDNAAILRRLGITVYALGIQNATESELKKIASHPSKTYISMVKDFTQLSTIEGVLQKKICNEIIEQTAVQSVQIERLKQGCAETEEADIFFLVDGSDSIFPEKLMDMKRFLVDVVNVFSIGADKVRVGVVQYADSPRIEFGITQYTRQSDLERAIKQIFQMGGSTATGQALTYMKNLFSDAVRSRRERVRHILIIITSGQSDDPVGSPAAELRRQGVDIYAIGVGNADESELLQIGGIKGRIFYVTNFDALKNVKNNILWDLCSEGACRKLDIADIIFVIDGSGSINPEDFRKMKTFMNAIVNKTFTEADNVHIGLIQFASSPKLEFELSVHSVKADLLAAINDMQQLGGGTLTGDALRLAVDYFDEAKGGRPDVPQYLVVITDGEAQDEVLQPAKAIRDKGVTVFAVGIFNANSTQLLEIGGAWDKVHYVENFDLLDSPEKQVLWEICSQPEVCLRTEAADILFVVDGSGNIQPYDFERMKRFMMTLVNSSDVSPSKVQFGAILYNNDPDVQFRLSQFGSKNEVRQAISRMQMKEGPSFTARALQQAKELLALEKGSRQTVGVSQFVIVITDEEAADSSEIPGAAEDIREDGVTVLAVGVAGANERELEAIGGSRENYLYVQDFDALKNIVRDFSQLVCANTNPVCDLQQADIVFLVDGSESIIAEDFSYIKSFMKNMVSFFSIVPCMCQFGLAQFSTSFQKEFDLKDFPNRKMLMAEIEKMVQLNQGTQIGSALMQATRLFTREAGSRKALNVPQFLIVITDGRSKENVMGPADNLRGNGIQILSVGVGQADLKQLLQISGSRDRIYFVDSFRDLGKIKQRIARSLCKDQPIPGCTIDVAVGVDLPSQARFSNAVGSQLNLQMQYLDSLIQRMTDLQNISCIAGHSLNVRAGFHITDRVGRTRFDSNFESYNLDVLGKARSFLLSAMDQISLTADYLLSFASKFEQESGKNVKMIVMFTNGIADSMNRLKEASNRLRLNGVNALITVAMENTVDVDELHELEFGRGFGYKRRLAIGMRDIGDALRTEIDTVAERECCDIICKCLGQLGKHGRQGEQGVKGILGPPGTLGYAGEDGGMGDRGPPGITGPRGIEGCQGSRGFMGERGYRGEKGEAAENGAPGTNGEQGESGIHGVAGPKGDNGNTGIKGPTGYRGERGDVGIPGDPGNPGRDNYVRGYPGQRGDPGVPGERGRSGTLGFRGSKGNNGRPGRRGLVGKTGVRGPSGYPGSIGPSGLHGQQGSTGTVGLKGVKGEQGLPGIPGTPGLLGFRGAKGSQGLQGQRGVTGDMGEKGESGTIGPRGPQGLDGYDGTGRPGSKGQKGVQGPPGYPGQQGVDGPPGIEGRKGPKGIRGRRGDSGLSGDPGNPGEAGFPGVRGFKGPPGIIAMKPCELVSYIREKCSCCSSGGIECPVYPTELVFAVDMSSDITPTIFNRMKTMVINFVQDLKITESNCPTGARVAILTYSSSAKTFIRFSDFRSKQKLLEGLQNLTYERSSTRRNVGTAMRFAAKNTFKRVRSGVLGRKVAVFITNGSSREISEVATAALEFSALDITPVVISFGNVPEIQRAFEVDDTRMFQVVVLSRQQQEAQEQLRKIRLCTFCFDRCEPNTQCQQAISPPPIPIQMDIAFIVDSSRNLRMMDFERIKDFVSSMLDTFMISRNPKTLDNRARVALVQYSPAGYLPRTGQMPVKLEFGFLSYGTKSMMKRYIENSFKKLEGSSWTGHAIEWTLNNIFLSAPNPRRHKVIFLILAGETNVFDIEKLRAVSLQAKCRGFVIFAFFLGKDAPRTNLQELVSAPSDQHLIHLDPLLNHEMIYVQKFVRAFLKSLTLRINRYPYPALQRECQRAALVRSRPEVTPQPLEGAASVGGPETIQPVEEEEFEEGIEFPGGAEAESTTDMIYDMCLLDRDGGICQNYAVKWYFDQEQQGCRQFWYGGCGGNKNRFDTLEECEASCPRSR</sequence>
<dbReference type="InterPro" id="IPR036465">
    <property type="entry name" value="vWFA_dom_sf"/>
</dbReference>
<evidence type="ECO:0000256" key="11">
    <source>
        <dbReference type="ARBA" id="ARBA00043858"/>
    </source>
</evidence>
<feature type="domain" description="VWFA" evidence="15">
    <location>
        <begin position="2388"/>
        <end position="2589"/>
    </location>
</feature>
<feature type="domain" description="VWFA" evidence="15">
    <location>
        <begin position="2178"/>
        <end position="2323"/>
    </location>
</feature>
<keyword evidence="5" id="KW-0677">Repeat</keyword>
<feature type="region of interest" description="Disordered" evidence="13">
    <location>
        <begin position="1825"/>
        <end position="2137"/>
    </location>
</feature>
<dbReference type="FunFam" id="3.40.50.410:FF:000003">
    <property type="entry name" value="Collagen type VI alpha 3 chain"/>
    <property type="match status" value="1"/>
</dbReference>
<evidence type="ECO:0000313" key="18">
    <source>
        <dbReference type="Proteomes" id="UP000287033"/>
    </source>
</evidence>
<dbReference type="CDD" id="cd01472">
    <property type="entry name" value="vWA_collagen"/>
    <property type="match status" value="2"/>
</dbReference>
<evidence type="ECO:0000256" key="10">
    <source>
        <dbReference type="ARBA" id="ARBA00023278"/>
    </source>
</evidence>
<comment type="similarity">
    <text evidence="12">Belongs to the type VI collagen family.</text>
</comment>
<dbReference type="SMART" id="SM00327">
    <property type="entry name" value="VWA"/>
    <property type="match status" value="10"/>
</dbReference>
<evidence type="ECO:0000256" key="7">
    <source>
        <dbReference type="ARBA" id="ARBA00023119"/>
    </source>
</evidence>
<evidence type="ECO:0000256" key="1">
    <source>
        <dbReference type="ARBA" id="ARBA00004498"/>
    </source>
</evidence>
<feature type="compositionally biased region" description="Low complexity" evidence="13">
    <location>
        <begin position="1988"/>
        <end position="1998"/>
    </location>
</feature>
<dbReference type="Pfam" id="PF01391">
    <property type="entry name" value="Collagen"/>
    <property type="match status" value="3"/>
</dbReference>
<dbReference type="FunFam" id="4.10.410.10:FF:000020">
    <property type="entry name" value="Collagen, type VI, alpha 3"/>
    <property type="match status" value="1"/>
</dbReference>
<proteinExistence type="inferred from homology"/>
<comment type="subcellular location">
    <subcellularLocation>
        <location evidence="1">Secreted</location>
        <location evidence="1">Extracellular space</location>
        <location evidence="1">Extracellular matrix</location>
    </subcellularLocation>
</comment>
<evidence type="ECO:0000313" key="17">
    <source>
        <dbReference type="EMBL" id="GCC24847.1"/>
    </source>
</evidence>
<feature type="domain" description="VWFA" evidence="15">
    <location>
        <begin position="1418"/>
        <end position="1589"/>
    </location>
</feature>
<name>A0A401S363_CHIPU</name>
<dbReference type="SUPFAM" id="SSF53300">
    <property type="entry name" value="vWA-like"/>
    <property type="match status" value="11"/>
</dbReference>
<dbReference type="InterPro" id="IPR002223">
    <property type="entry name" value="Kunitz_BPTI"/>
</dbReference>
<feature type="compositionally biased region" description="Basic and acidic residues" evidence="13">
    <location>
        <begin position="1871"/>
        <end position="1880"/>
    </location>
</feature>
<feature type="signal peptide" evidence="14">
    <location>
        <begin position="1"/>
        <end position="25"/>
    </location>
</feature>
<dbReference type="FunFam" id="3.40.50.410:FF:000021">
    <property type="entry name" value="Collagen, type VI, alpha 3"/>
    <property type="match status" value="1"/>
</dbReference>
<dbReference type="GO" id="GO:0004867">
    <property type="term" value="F:serine-type endopeptidase inhibitor activity"/>
    <property type="evidence" value="ECO:0007669"/>
    <property type="project" value="InterPro"/>
</dbReference>
<feature type="compositionally biased region" description="Gly residues" evidence="13">
    <location>
        <begin position="1839"/>
        <end position="1848"/>
    </location>
</feature>
<feature type="domain" description="VWFA" evidence="15">
    <location>
        <begin position="1040"/>
        <end position="1213"/>
    </location>
</feature>
<evidence type="ECO:0000259" key="16">
    <source>
        <dbReference type="PROSITE" id="PS50279"/>
    </source>
</evidence>
<evidence type="ECO:0000256" key="5">
    <source>
        <dbReference type="ARBA" id="ARBA00022737"/>
    </source>
</evidence>
<keyword evidence="6" id="KW-0130">Cell adhesion</keyword>
<feature type="domain" description="VWFA" evidence="15">
    <location>
        <begin position="646"/>
        <end position="824"/>
    </location>
</feature>
<comment type="function">
    <text evidence="11">Collagen VI acts as a cell-binding protein.</text>
</comment>
<dbReference type="InterPro" id="IPR008160">
    <property type="entry name" value="Collagen"/>
</dbReference>
<keyword evidence="2" id="KW-0964">Secreted</keyword>
<evidence type="ECO:0000256" key="12">
    <source>
        <dbReference type="ARBA" id="ARBA00044000"/>
    </source>
</evidence>
<dbReference type="FunFam" id="3.40.50.410:FF:000001">
    <property type="entry name" value="Collagen, type XII, alpha 1"/>
    <property type="match status" value="1"/>
</dbReference>
<evidence type="ECO:0000256" key="9">
    <source>
        <dbReference type="ARBA" id="ARBA00023180"/>
    </source>
</evidence>
<keyword evidence="8" id="KW-1015">Disulfide bond</keyword>
<organism evidence="17 18">
    <name type="scientific">Chiloscyllium punctatum</name>
    <name type="common">Brownbanded bambooshark</name>
    <name type="synonym">Hemiscyllium punctatum</name>
    <dbReference type="NCBI Taxonomy" id="137246"/>
    <lineage>
        <taxon>Eukaryota</taxon>
        <taxon>Metazoa</taxon>
        <taxon>Chordata</taxon>
        <taxon>Craniata</taxon>
        <taxon>Vertebrata</taxon>
        <taxon>Chondrichthyes</taxon>
        <taxon>Elasmobranchii</taxon>
        <taxon>Galeomorphii</taxon>
        <taxon>Galeoidea</taxon>
        <taxon>Orectolobiformes</taxon>
        <taxon>Hemiscylliidae</taxon>
        <taxon>Chiloscyllium</taxon>
    </lineage>
</organism>
<keyword evidence="4 14" id="KW-0732">Signal</keyword>
<dbReference type="InterPro" id="IPR036880">
    <property type="entry name" value="Kunitz_BPTI_sf"/>
</dbReference>
<dbReference type="GO" id="GO:0007155">
    <property type="term" value="P:cell adhesion"/>
    <property type="evidence" value="ECO:0007669"/>
    <property type="project" value="UniProtKB-KW"/>
</dbReference>
<keyword evidence="3" id="KW-0272">Extracellular matrix</keyword>
<feature type="chain" id="PRO_5019501455" description="Collagen type VI alpha 6 chain" evidence="14">
    <location>
        <begin position="26"/>
        <end position="2719"/>
    </location>
</feature>
<feature type="domain" description="VWFA" evidence="15">
    <location>
        <begin position="243"/>
        <end position="417"/>
    </location>
</feature>
<dbReference type="GO" id="GO:0005589">
    <property type="term" value="C:collagen type VI trimer"/>
    <property type="evidence" value="ECO:0007669"/>
    <property type="project" value="UniProtKB-ARBA"/>
</dbReference>
<keyword evidence="7" id="KW-0176">Collagen</keyword>
<feature type="domain" description="VWFA" evidence="15">
    <location>
        <begin position="1227"/>
        <end position="1400"/>
    </location>
</feature>
<dbReference type="EMBL" id="BEZZ01000069">
    <property type="protein sequence ID" value="GCC24847.1"/>
    <property type="molecule type" value="Genomic_DNA"/>
</dbReference>
<feature type="compositionally biased region" description="Low complexity" evidence="13">
    <location>
        <begin position="2021"/>
        <end position="2031"/>
    </location>
</feature>
<dbReference type="SMART" id="SM00131">
    <property type="entry name" value="KU"/>
    <property type="match status" value="1"/>
</dbReference>
<dbReference type="PROSITE" id="PS50234">
    <property type="entry name" value="VWFA"/>
    <property type="match status" value="11"/>
</dbReference>
<evidence type="ECO:0000256" key="13">
    <source>
        <dbReference type="SAM" id="MobiDB-lite"/>
    </source>
</evidence>
<dbReference type="Pfam" id="PF00092">
    <property type="entry name" value="VWA"/>
    <property type="match status" value="10"/>
</dbReference>
<reference evidence="17 18" key="1">
    <citation type="journal article" date="2018" name="Nat. Ecol. Evol.">
        <title>Shark genomes provide insights into elasmobranch evolution and the origin of vertebrates.</title>
        <authorList>
            <person name="Hara Y"/>
            <person name="Yamaguchi K"/>
            <person name="Onimaru K"/>
            <person name="Kadota M"/>
            <person name="Koyanagi M"/>
            <person name="Keeley SD"/>
            <person name="Tatsumi K"/>
            <person name="Tanaka K"/>
            <person name="Motone F"/>
            <person name="Kageyama Y"/>
            <person name="Nozu R"/>
            <person name="Adachi N"/>
            <person name="Nishimura O"/>
            <person name="Nakagawa R"/>
            <person name="Tanegashima C"/>
            <person name="Kiyatake I"/>
            <person name="Matsumoto R"/>
            <person name="Murakumo K"/>
            <person name="Nishida K"/>
            <person name="Terakita A"/>
            <person name="Kuratani S"/>
            <person name="Sato K"/>
            <person name="Hyodo S Kuraku.S."/>
        </authorList>
    </citation>
    <scope>NUCLEOTIDE SEQUENCE [LARGE SCALE GENOMIC DNA]</scope>
</reference>
<dbReference type="PROSITE" id="PS00280">
    <property type="entry name" value="BPTI_KUNITZ_1"/>
    <property type="match status" value="1"/>
</dbReference>